<accession>A0A0B7NS46</accession>
<keyword evidence="2" id="KW-1185">Reference proteome</keyword>
<reference evidence="1 2" key="1">
    <citation type="submission" date="2014-09" db="EMBL/GenBank/DDBJ databases">
        <authorList>
            <person name="Ellenberger Sabrina"/>
        </authorList>
    </citation>
    <scope>NUCLEOTIDE SEQUENCE [LARGE SCALE GENOMIC DNA]</scope>
    <source>
        <strain evidence="1 2">CBS 412.66</strain>
    </source>
</reference>
<name>A0A0B7NS46_9FUNG</name>
<gene>
    <name evidence="1" type="primary">PARPA_12639.1 scaffold 45263</name>
</gene>
<protein>
    <submittedName>
        <fullName evidence="1">Uncharacterized protein</fullName>
    </submittedName>
</protein>
<dbReference type="AlphaFoldDB" id="A0A0B7NS46"/>
<evidence type="ECO:0000313" key="2">
    <source>
        <dbReference type="Proteomes" id="UP000054107"/>
    </source>
</evidence>
<organism evidence="1 2">
    <name type="scientific">Parasitella parasitica</name>
    <dbReference type="NCBI Taxonomy" id="35722"/>
    <lineage>
        <taxon>Eukaryota</taxon>
        <taxon>Fungi</taxon>
        <taxon>Fungi incertae sedis</taxon>
        <taxon>Mucoromycota</taxon>
        <taxon>Mucoromycotina</taxon>
        <taxon>Mucoromycetes</taxon>
        <taxon>Mucorales</taxon>
        <taxon>Mucorineae</taxon>
        <taxon>Mucoraceae</taxon>
        <taxon>Parasitella</taxon>
    </lineage>
</organism>
<proteinExistence type="predicted"/>
<evidence type="ECO:0000313" key="1">
    <source>
        <dbReference type="EMBL" id="CEP18335.1"/>
    </source>
</evidence>
<sequence>MVPSEGFSNHQTHGRFRAQYGINERPASFWVFELYDSCLAVALARHQQLHMAAHLLQSCNLCGFLHRQQ</sequence>
<dbReference type="EMBL" id="LN733809">
    <property type="protein sequence ID" value="CEP18335.1"/>
    <property type="molecule type" value="Genomic_DNA"/>
</dbReference>
<dbReference type="Proteomes" id="UP000054107">
    <property type="component" value="Unassembled WGS sequence"/>
</dbReference>